<evidence type="ECO:0000313" key="9">
    <source>
        <dbReference type="Proteomes" id="UP000299011"/>
    </source>
</evidence>
<dbReference type="EMBL" id="AOLO01000009">
    <property type="protein sequence ID" value="ELZ99987.1"/>
    <property type="molecule type" value="Genomic_DNA"/>
</dbReference>
<evidence type="ECO:0000313" key="8">
    <source>
        <dbReference type="Proteomes" id="UP000027075"/>
    </source>
</evidence>
<gene>
    <name evidence="2" type="ordered locus">HFX_1974</name>
    <name evidence="3" type="ORF">BM92_10600</name>
    <name evidence="4" type="ORF">C439_11648</name>
    <name evidence="5" type="ORF">E6P09_01820</name>
</gene>
<reference evidence="3 8" key="4">
    <citation type="submission" date="2014-04" db="EMBL/GenBank/DDBJ databases">
        <title>Transcriptional profiles of Haloferax mediterranei on the basis of nitrogen availability.</title>
        <authorList>
            <person name="Bautista V."/>
        </authorList>
    </citation>
    <scope>NUCLEOTIDE SEQUENCE [LARGE SCALE GENOMIC DNA]</scope>
    <source>
        <strain evidence="3">ATCC 33500</strain>
        <strain evidence="8">ATCC 33500 / DSM 1411 / JCM 8866 / NBRC 14739 / NCIMB 2177 / R-4</strain>
    </source>
</reference>
<protein>
    <recommendedName>
        <fullName evidence="10">Lipoprotein</fullName>
    </recommendedName>
</protein>
<sequence>MCSRWSALAALSIVLLAGCSGFGFGPGSPTTDTATPANTTSTTTPNTATTTTTTATTTAEESAQFPPGITADGVEEPFTVSGAHETILQESSYSVQEVSEIRYAENGTVYTRNTVSTQVSSTENRFLFNSTMEGSFPRFGNETNGTVAHYSNGSVAFRKIETGQNSTYGIIAGPSGQTVPPSEVSRGTPLNNGWIPVLLAGFSNDSVTKQDESTYRVTATSFKSDLLEVDGLMVTNVTAANLTATVTADGLVKTYQLSFQGTLNGDEVNVTEQATYSDIGSTMVEQPSWYDRAVANSSN</sequence>
<dbReference type="KEGG" id="hme:HFX_1974"/>
<dbReference type="PaxDb" id="523841-HFX_1974"/>
<evidence type="ECO:0000313" key="3">
    <source>
        <dbReference type="EMBL" id="AHZ23056.1"/>
    </source>
</evidence>
<dbReference type="InterPro" id="IPR055959">
    <property type="entry name" value="DUF7537"/>
</dbReference>
<dbReference type="AlphaFoldDB" id="I3R607"/>
<reference evidence="2" key="1">
    <citation type="journal article" date="2012" name="Appl. Environ. Microbiol.">
        <title>Identification of the haloarchaeal phasin (PhaP) that functions in polyhydroxyalkanoate accumulation and granule formation in Haloferax mediterranei.</title>
        <authorList>
            <person name="Cai S."/>
            <person name="Cai L."/>
            <person name="Liu H."/>
            <person name="Liu X."/>
            <person name="Han J."/>
            <person name="Zhou J."/>
            <person name="Xiang H."/>
        </authorList>
    </citation>
    <scope>NUCLEOTIDE SEQUENCE</scope>
    <source>
        <strain evidence="2">CGMCC 1.2087</strain>
    </source>
</reference>
<keyword evidence="7" id="KW-1185">Reference proteome</keyword>
<evidence type="ECO:0008006" key="10">
    <source>
        <dbReference type="Google" id="ProtNLM"/>
    </source>
</evidence>
<dbReference type="EMBL" id="CP007551">
    <property type="protein sequence ID" value="AHZ23056.1"/>
    <property type="molecule type" value="Genomic_DNA"/>
</dbReference>
<dbReference type="RefSeq" id="WP_004059312.1">
    <property type="nucleotide sequence ID" value="NC_017941.2"/>
</dbReference>
<dbReference type="eggNOG" id="arCOG02830">
    <property type="taxonomic scope" value="Archaea"/>
</dbReference>
<dbReference type="Proteomes" id="UP000011603">
    <property type="component" value="Unassembled WGS sequence"/>
</dbReference>
<reference evidence="2" key="5">
    <citation type="submission" date="2014-05" db="EMBL/GenBank/DDBJ databases">
        <authorList>
            <person name="Wang L."/>
            <person name="Yang H."/>
            <person name="Xiang H."/>
        </authorList>
    </citation>
    <scope>NUCLEOTIDE SEQUENCE</scope>
    <source>
        <strain evidence="2">CGMCC 1.2087</strain>
    </source>
</reference>
<dbReference type="GeneID" id="40155115"/>
<dbReference type="Proteomes" id="UP000006469">
    <property type="component" value="Chromosome"/>
</dbReference>
<feature type="region of interest" description="Disordered" evidence="1">
    <location>
        <begin position="30"/>
        <end position="73"/>
    </location>
</feature>
<evidence type="ECO:0000256" key="1">
    <source>
        <dbReference type="SAM" id="MobiDB-lite"/>
    </source>
</evidence>
<dbReference type="EMBL" id="CP039139">
    <property type="protein sequence ID" value="QCQ74079.1"/>
    <property type="molecule type" value="Genomic_DNA"/>
</dbReference>
<evidence type="ECO:0000313" key="6">
    <source>
        <dbReference type="Proteomes" id="UP000006469"/>
    </source>
</evidence>
<dbReference type="PROSITE" id="PS51257">
    <property type="entry name" value="PROKAR_LIPOPROTEIN"/>
    <property type="match status" value="1"/>
</dbReference>
<dbReference type="Proteomes" id="UP000299011">
    <property type="component" value="Chromosome"/>
</dbReference>
<feature type="compositionally biased region" description="Low complexity" evidence="1">
    <location>
        <begin position="30"/>
        <end position="63"/>
    </location>
</feature>
<name>I3R607_HALMT</name>
<evidence type="ECO:0000313" key="5">
    <source>
        <dbReference type="EMBL" id="QCQ74079.1"/>
    </source>
</evidence>
<reference evidence="4 7" key="3">
    <citation type="journal article" date="2014" name="PLoS Genet.">
        <title>Phylogenetically driven sequencing of extremely halophilic archaea reveals strategies for static and dynamic osmo-response.</title>
        <authorList>
            <person name="Becker E.A."/>
            <person name="Seitzer P.M."/>
            <person name="Tritt A."/>
            <person name="Larsen D."/>
            <person name="Krusor M."/>
            <person name="Yao A.I."/>
            <person name="Wu D."/>
            <person name="Madern D."/>
            <person name="Eisen J.A."/>
            <person name="Darling A.E."/>
            <person name="Facciotti M.T."/>
        </authorList>
    </citation>
    <scope>NUCLEOTIDE SEQUENCE [LARGE SCALE GENOMIC DNA]</scope>
    <source>
        <strain evidence="4">ATCC 33500</strain>
        <strain evidence="7">ATCC 33500 / DSM 1411 / JCM 8866 / NBRC 14739 / NCIMB 2177 / R-4</strain>
    </source>
</reference>
<dbReference type="Pfam" id="PF24381">
    <property type="entry name" value="DUF7537"/>
    <property type="match status" value="1"/>
</dbReference>
<reference evidence="2 6" key="2">
    <citation type="journal article" date="2012" name="J. Bacteriol.">
        <title>Complete genome sequence of the metabolically versatile halophilic archaeon Haloferax mediterranei, a poly(3-hydroxybutyrate-co-3-hydroxyvalerate) producer.</title>
        <authorList>
            <person name="Han J."/>
            <person name="Zhang F."/>
            <person name="Hou J."/>
            <person name="Liu X."/>
            <person name="Li M."/>
            <person name="Liu H."/>
            <person name="Cai L."/>
            <person name="Zhang B."/>
            <person name="Chen Y."/>
            <person name="Zhou J."/>
            <person name="Hu S."/>
            <person name="Xiang H."/>
        </authorList>
    </citation>
    <scope>NUCLEOTIDE SEQUENCE [LARGE SCALE GENOMIC DNA]</scope>
    <source>
        <strain evidence="6">ATCC 33500 / DSM 1411 / JCM 8866 / NBRC 14739 / NCIMB 2177 / R-4</strain>
        <strain evidence="2">CGMCC 1.2087</strain>
    </source>
</reference>
<evidence type="ECO:0000313" key="7">
    <source>
        <dbReference type="Proteomes" id="UP000011603"/>
    </source>
</evidence>
<dbReference type="PATRIC" id="fig|523841.21.peg.2354"/>
<proteinExistence type="predicted"/>
<reference evidence="5 9" key="6">
    <citation type="submission" date="2019-04" db="EMBL/GenBank/DDBJ databases">
        <title>Methylomes of two halophilic Archaea, Haloarcula marismortui and Haloferax mediterranei.</title>
        <authorList>
            <person name="DasSarma S."/>
            <person name="DasSarma P."/>
            <person name="DasSarma S."/>
            <person name="Fomenkov A."/>
            <person name="Vincze T."/>
            <person name="Anton B.P."/>
            <person name="Roberts R.J."/>
        </authorList>
    </citation>
    <scope>NUCLEOTIDE SEQUENCE [LARGE SCALE GENOMIC DNA]</scope>
    <source>
        <strain evidence="5">ATCC 33500</strain>
        <strain evidence="9">ATCC 33500 / DSM 1411 / JCM 8866 / NBRC 14739 / NCIMB 2177 / R-4</strain>
    </source>
</reference>
<dbReference type="HOGENOM" id="CLU_975223_0_0_2"/>
<evidence type="ECO:0000313" key="2">
    <source>
        <dbReference type="EMBL" id="AFK19667.1"/>
    </source>
</evidence>
<dbReference type="Proteomes" id="UP000027075">
    <property type="component" value="Chromosome"/>
</dbReference>
<dbReference type="EMBL" id="CP001868">
    <property type="protein sequence ID" value="AFK19667.1"/>
    <property type="molecule type" value="Genomic_DNA"/>
</dbReference>
<organism evidence="2 6">
    <name type="scientific">Haloferax mediterranei (strain ATCC 33500 / DSM 1411 / JCM 8866 / NBRC 14739 / NCIMB 2177 / R-4)</name>
    <name type="common">Halobacterium mediterranei</name>
    <dbReference type="NCBI Taxonomy" id="523841"/>
    <lineage>
        <taxon>Archaea</taxon>
        <taxon>Methanobacteriati</taxon>
        <taxon>Methanobacteriota</taxon>
        <taxon>Stenosarchaea group</taxon>
        <taxon>Halobacteria</taxon>
        <taxon>Halobacteriales</taxon>
        <taxon>Haloferacaceae</taxon>
        <taxon>Haloferax</taxon>
    </lineage>
</organism>
<dbReference type="OrthoDB" id="304960at2157"/>
<accession>I3R607</accession>
<evidence type="ECO:0000313" key="4">
    <source>
        <dbReference type="EMBL" id="ELZ99987.1"/>
    </source>
</evidence>